<evidence type="ECO:0000256" key="4">
    <source>
        <dbReference type="SAM" id="Phobius"/>
    </source>
</evidence>
<dbReference type="GO" id="GO:0016740">
    <property type="term" value="F:transferase activity"/>
    <property type="evidence" value="ECO:0007669"/>
    <property type="project" value="UniProtKB-KW"/>
</dbReference>
<keyword evidence="4" id="KW-0812">Transmembrane</keyword>
<dbReference type="Pfam" id="PF03717">
    <property type="entry name" value="PBP_dimer"/>
    <property type="match status" value="1"/>
</dbReference>
<dbReference type="SUPFAM" id="SSF56519">
    <property type="entry name" value="Penicillin binding protein dimerisation domain"/>
    <property type="match status" value="1"/>
</dbReference>
<dbReference type="GO" id="GO:0008658">
    <property type="term" value="F:penicillin binding"/>
    <property type="evidence" value="ECO:0007669"/>
    <property type="project" value="InterPro"/>
</dbReference>
<evidence type="ECO:0000259" key="6">
    <source>
        <dbReference type="Pfam" id="PF03717"/>
    </source>
</evidence>
<name>A0A178MK50_9CHLR</name>
<protein>
    <submittedName>
        <fullName evidence="7">Peptidoglycan glycosyltransferase</fullName>
    </submittedName>
</protein>
<comment type="subcellular location">
    <subcellularLocation>
        <location evidence="1">Membrane</location>
    </subcellularLocation>
</comment>
<dbReference type="InterPro" id="IPR036138">
    <property type="entry name" value="PBP_dimer_sf"/>
</dbReference>
<keyword evidence="8" id="KW-1185">Reference proteome</keyword>
<keyword evidence="7" id="KW-0808">Transferase</keyword>
<comment type="similarity">
    <text evidence="2">Belongs to the transpeptidase family.</text>
</comment>
<dbReference type="OrthoDB" id="9804124at2"/>
<dbReference type="EMBL" id="LWQS01000021">
    <property type="protein sequence ID" value="OAN49060.1"/>
    <property type="molecule type" value="Genomic_DNA"/>
</dbReference>
<feature type="domain" description="Penicillin-binding protein transpeptidase" evidence="5">
    <location>
        <begin position="262"/>
        <end position="569"/>
    </location>
</feature>
<keyword evidence="3 4" id="KW-0472">Membrane</keyword>
<gene>
    <name evidence="7" type="ORF">A6A03_07065</name>
</gene>
<accession>A0A178MK50</accession>
<dbReference type="SUPFAM" id="SSF56601">
    <property type="entry name" value="beta-lactamase/transpeptidase-like"/>
    <property type="match status" value="1"/>
</dbReference>
<comment type="caution">
    <text evidence="7">The sequence shown here is derived from an EMBL/GenBank/DDBJ whole genome shotgun (WGS) entry which is preliminary data.</text>
</comment>
<dbReference type="InterPro" id="IPR012338">
    <property type="entry name" value="Beta-lactam/transpept-like"/>
</dbReference>
<sequence>MAATTRRTHSNASTTAVTPPVGRLARWRLQALLIGCMVIMLIVTVRLVDLQVVRSQELASKARLEIETPVLLAPRRGQITDANGTVLAMDVERQSLFAIPPQVPADRKAEIALLVAGLTGAPAEPILSALRSDRQWVRLARWLEPEVAAQVAELKLPGLRLVYEPMRFYPQGITAAQVVGALNLNGEGISGIEAYYDQLLRGTEGRVEGEFDPARNPIATSLSRTLPPQDGANLQLTIDPFIQQVAERELKQAIDEQNADGGSVIVLDPRTGAILAMASWPFFDPNRWQEYPPEVYGRNPAIGVVYEPGSTFKMFTASAALSSGAVTTSTTVDDPGWVVRYGRTLRNFDGAPRGALTLAGMLYYSSNVAALQFNELTGPEAFYRTLTRFGFGQPTGVDLAGEESGIVNFYGGAGYNPLTFLINAYGQAISVTPLQLVQAAAAIANDGVMMQPYVVQQICRNDGCVQTQPQVAGKPIEPEVARAVREMLVEAANHYAPVIWGPRTGNWRDQWLVPGYRVGAKTGTASIPLPGGGYDPTYTIGSVLGIAPVDEPRFVVLVKIDRPKKDTLGVLTAIPVYYNVVDQLLRYAHVPPDRSLVSPGQP</sequence>
<proteinExistence type="inferred from homology"/>
<dbReference type="RefSeq" id="WP_066782645.1">
    <property type="nucleotide sequence ID" value="NZ_LWQS01000021.1"/>
</dbReference>
<dbReference type="Pfam" id="PF00905">
    <property type="entry name" value="Transpeptidase"/>
    <property type="match status" value="1"/>
</dbReference>
<evidence type="ECO:0000256" key="1">
    <source>
        <dbReference type="ARBA" id="ARBA00004370"/>
    </source>
</evidence>
<dbReference type="Gene3D" id="3.30.450.330">
    <property type="match status" value="1"/>
</dbReference>
<evidence type="ECO:0000313" key="8">
    <source>
        <dbReference type="Proteomes" id="UP000078287"/>
    </source>
</evidence>
<reference evidence="7 8" key="1">
    <citation type="submission" date="2016-04" db="EMBL/GenBank/DDBJ databases">
        <title>Chloroflexus islandicus sp. nov., a thermophilic filamentous anoxygenic phototrophic bacterium from geyser Strokkur (Iceland).</title>
        <authorList>
            <person name="Gaisin V.A."/>
            <person name="Kalashnikov A.M."/>
            <person name="Sukhacheva M.V."/>
            <person name="Grouzdev D.S."/>
            <person name="Ivanov T.M."/>
            <person name="Kuznetsov B."/>
            <person name="Gorlenko V.M."/>
        </authorList>
    </citation>
    <scope>NUCLEOTIDE SEQUENCE [LARGE SCALE GENOMIC DNA]</scope>
    <source>
        <strain evidence="8">isl-2</strain>
    </source>
</reference>
<feature type="domain" description="Penicillin-binding protein dimerisation" evidence="6">
    <location>
        <begin position="73"/>
        <end position="219"/>
    </location>
</feature>
<evidence type="ECO:0000256" key="3">
    <source>
        <dbReference type="ARBA" id="ARBA00023136"/>
    </source>
</evidence>
<dbReference type="Proteomes" id="UP000078287">
    <property type="component" value="Unassembled WGS sequence"/>
</dbReference>
<evidence type="ECO:0000259" key="5">
    <source>
        <dbReference type="Pfam" id="PF00905"/>
    </source>
</evidence>
<dbReference type="Gene3D" id="3.90.1310.10">
    <property type="entry name" value="Penicillin-binding protein 2a (Domain 2)"/>
    <property type="match status" value="1"/>
</dbReference>
<dbReference type="InterPro" id="IPR001460">
    <property type="entry name" value="PCN-bd_Tpept"/>
</dbReference>
<dbReference type="PANTHER" id="PTHR30627:SF1">
    <property type="entry name" value="PEPTIDOGLYCAN D,D-TRANSPEPTIDASE FTSI"/>
    <property type="match status" value="1"/>
</dbReference>
<dbReference type="AlphaFoldDB" id="A0A178MK50"/>
<dbReference type="STRING" id="1707952.A6A03_07065"/>
<evidence type="ECO:0000256" key="2">
    <source>
        <dbReference type="ARBA" id="ARBA00007171"/>
    </source>
</evidence>
<dbReference type="InterPro" id="IPR005311">
    <property type="entry name" value="PBP_dimer"/>
</dbReference>
<evidence type="ECO:0000313" key="7">
    <source>
        <dbReference type="EMBL" id="OAN49060.1"/>
    </source>
</evidence>
<dbReference type="GO" id="GO:0071555">
    <property type="term" value="P:cell wall organization"/>
    <property type="evidence" value="ECO:0007669"/>
    <property type="project" value="TreeGrafter"/>
</dbReference>
<dbReference type="Gene3D" id="3.40.710.10">
    <property type="entry name" value="DD-peptidase/beta-lactamase superfamily"/>
    <property type="match status" value="1"/>
</dbReference>
<feature type="transmembrane region" description="Helical" evidence="4">
    <location>
        <begin position="29"/>
        <end position="48"/>
    </location>
</feature>
<dbReference type="PANTHER" id="PTHR30627">
    <property type="entry name" value="PEPTIDOGLYCAN D,D-TRANSPEPTIDASE"/>
    <property type="match status" value="1"/>
</dbReference>
<keyword evidence="4" id="KW-1133">Transmembrane helix</keyword>
<dbReference type="InterPro" id="IPR050515">
    <property type="entry name" value="Beta-lactam/transpept"/>
</dbReference>
<organism evidence="7 8">
    <name type="scientific">Chloroflexus islandicus</name>
    <dbReference type="NCBI Taxonomy" id="1707952"/>
    <lineage>
        <taxon>Bacteria</taxon>
        <taxon>Bacillati</taxon>
        <taxon>Chloroflexota</taxon>
        <taxon>Chloroflexia</taxon>
        <taxon>Chloroflexales</taxon>
        <taxon>Chloroflexineae</taxon>
        <taxon>Chloroflexaceae</taxon>
        <taxon>Chloroflexus</taxon>
    </lineage>
</organism>
<dbReference type="GO" id="GO:0005886">
    <property type="term" value="C:plasma membrane"/>
    <property type="evidence" value="ECO:0007669"/>
    <property type="project" value="TreeGrafter"/>
</dbReference>